<comment type="similarity">
    <text evidence="1">Belongs to the LysR transcriptional regulatory family.</text>
</comment>
<gene>
    <name evidence="6" type="ORF">CGZ94_11700</name>
</gene>
<evidence type="ECO:0000256" key="3">
    <source>
        <dbReference type="ARBA" id="ARBA00023125"/>
    </source>
</evidence>
<evidence type="ECO:0000256" key="4">
    <source>
        <dbReference type="ARBA" id="ARBA00023163"/>
    </source>
</evidence>
<evidence type="ECO:0000256" key="2">
    <source>
        <dbReference type="ARBA" id="ARBA00023015"/>
    </source>
</evidence>
<dbReference type="Pfam" id="PF00126">
    <property type="entry name" value="HTH_1"/>
    <property type="match status" value="1"/>
</dbReference>
<feature type="domain" description="HTH lysR-type" evidence="5">
    <location>
        <begin position="1"/>
        <end position="58"/>
    </location>
</feature>
<dbReference type="EMBL" id="NMVO01000013">
    <property type="protein sequence ID" value="OYO13620.1"/>
    <property type="molecule type" value="Genomic_DNA"/>
</dbReference>
<dbReference type="PROSITE" id="PS50931">
    <property type="entry name" value="HTH_LYSR"/>
    <property type="match status" value="1"/>
</dbReference>
<dbReference type="InterPro" id="IPR036388">
    <property type="entry name" value="WH-like_DNA-bd_sf"/>
</dbReference>
<dbReference type="Gene3D" id="3.40.190.290">
    <property type="match status" value="1"/>
</dbReference>
<organism evidence="6 7">
    <name type="scientific">Enemella evansiae</name>
    <dbReference type="NCBI Taxonomy" id="2016499"/>
    <lineage>
        <taxon>Bacteria</taxon>
        <taxon>Bacillati</taxon>
        <taxon>Actinomycetota</taxon>
        <taxon>Actinomycetes</taxon>
        <taxon>Propionibacteriales</taxon>
        <taxon>Propionibacteriaceae</taxon>
        <taxon>Enemella</taxon>
    </lineage>
</organism>
<keyword evidence="3" id="KW-0238">DNA-binding</keyword>
<dbReference type="GO" id="GO:0003677">
    <property type="term" value="F:DNA binding"/>
    <property type="evidence" value="ECO:0007669"/>
    <property type="project" value="UniProtKB-KW"/>
</dbReference>
<dbReference type="AlphaFoldDB" id="A0A255GCK2"/>
<dbReference type="RefSeq" id="WP_094405712.1">
    <property type="nucleotide sequence ID" value="NZ_NMVO01000013.1"/>
</dbReference>
<dbReference type="InterPro" id="IPR000847">
    <property type="entry name" value="LysR_HTH_N"/>
</dbReference>
<evidence type="ECO:0000259" key="5">
    <source>
        <dbReference type="PROSITE" id="PS50931"/>
    </source>
</evidence>
<evidence type="ECO:0000313" key="6">
    <source>
        <dbReference type="EMBL" id="OYO13620.1"/>
    </source>
</evidence>
<dbReference type="InterPro" id="IPR036390">
    <property type="entry name" value="WH_DNA-bd_sf"/>
</dbReference>
<keyword evidence="4" id="KW-0804">Transcription</keyword>
<dbReference type="Gene3D" id="1.10.10.10">
    <property type="entry name" value="Winged helix-like DNA-binding domain superfamily/Winged helix DNA-binding domain"/>
    <property type="match status" value="1"/>
</dbReference>
<dbReference type="SUPFAM" id="SSF46785">
    <property type="entry name" value="Winged helix' DNA-binding domain"/>
    <property type="match status" value="1"/>
</dbReference>
<keyword evidence="2" id="KW-0805">Transcription regulation</keyword>
<dbReference type="Proteomes" id="UP000215896">
    <property type="component" value="Unassembled WGS sequence"/>
</dbReference>
<proteinExistence type="inferred from homology"/>
<protein>
    <submittedName>
        <fullName evidence="6">LysR family transcriptional regulator</fullName>
    </submittedName>
</protein>
<evidence type="ECO:0000256" key="1">
    <source>
        <dbReference type="ARBA" id="ARBA00009437"/>
    </source>
</evidence>
<name>A0A255GCK2_9ACTN</name>
<dbReference type="SUPFAM" id="SSF53850">
    <property type="entry name" value="Periplasmic binding protein-like II"/>
    <property type="match status" value="1"/>
</dbReference>
<dbReference type="OrthoDB" id="3181812at2"/>
<dbReference type="FunFam" id="1.10.10.10:FF:000001">
    <property type="entry name" value="LysR family transcriptional regulator"/>
    <property type="match status" value="1"/>
</dbReference>
<evidence type="ECO:0000313" key="7">
    <source>
        <dbReference type="Proteomes" id="UP000215896"/>
    </source>
</evidence>
<dbReference type="PANTHER" id="PTHR30346">
    <property type="entry name" value="TRANSCRIPTIONAL DUAL REGULATOR HCAR-RELATED"/>
    <property type="match status" value="1"/>
</dbReference>
<dbReference type="InterPro" id="IPR005119">
    <property type="entry name" value="LysR_subst-bd"/>
</dbReference>
<dbReference type="PRINTS" id="PR00039">
    <property type="entry name" value="HTHLYSR"/>
</dbReference>
<reference evidence="6 7" key="1">
    <citation type="submission" date="2017-07" db="EMBL/GenBank/DDBJ databases">
        <title>Draft whole genome sequences of clinical Proprionibacteriaceae strains.</title>
        <authorList>
            <person name="Bernier A.-M."/>
            <person name="Bernard K."/>
            <person name="Domingo M.-C."/>
        </authorList>
    </citation>
    <scope>NUCLEOTIDE SEQUENCE [LARGE SCALE GENOMIC DNA]</scope>
    <source>
        <strain evidence="6 7">NML 030167</strain>
    </source>
</reference>
<sequence length="299" mass="32363">MELRQLEHFLAVAEELSFTRAAQRLHVVQSGVSASIKNLERDLGVLLLDRSARQVRLTEAGTRFMAEAYAVLDVAQQAREAAAGDEGELTGTLRLGTMTAIRLIDVPAILGEYHRRHPQVQVLMSAAASGSQGLLTALHERRIDLAFLSTRGAPPGIRRIKVAESVLRLVVPAGDELAGRDRIELGELAGRDFIDGPEGYGTRAVTDAAFAEADVQRRVTLEIADLSTGLDYVRHGLGIALLPDYLLSGDLPAGVVVVPVGGQADLDWPVFLAVREDRTPSAAARALVELVGQWRDRRE</sequence>
<accession>A0A255GCK2</accession>
<dbReference type="GO" id="GO:0032993">
    <property type="term" value="C:protein-DNA complex"/>
    <property type="evidence" value="ECO:0007669"/>
    <property type="project" value="TreeGrafter"/>
</dbReference>
<dbReference type="PANTHER" id="PTHR30346:SF30">
    <property type="entry name" value="SMALL NEUTRAL PROTEASE REGULATORY PROTEIN"/>
    <property type="match status" value="1"/>
</dbReference>
<keyword evidence="7" id="KW-1185">Reference proteome</keyword>
<dbReference type="GO" id="GO:0003700">
    <property type="term" value="F:DNA-binding transcription factor activity"/>
    <property type="evidence" value="ECO:0007669"/>
    <property type="project" value="InterPro"/>
</dbReference>
<comment type="caution">
    <text evidence="6">The sequence shown here is derived from an EMBL/GenBank/DDBJ whole genome shotgun (WGS) entry which is preliminary data.</text>
</comment>
<dbReference type="Pfam" id="PF03466">
    <property type="entry name" value="LysR_substrate"/>
    <property type="match status" value="1"/>
</dbReference>